<dbReference type="Gene3D" id="3.40.630.30">
    <property type="match status" value="1"/>
</dbReference>
<evidence type="ECO:0000313" key="1">
    <source>
        <dbReference type="EMBL" id="SFC17468.1"/>
    </source>
</evidence>
<name>A0A1I1H5Y2_9BACT</name>
<dbReference type="InterPro" id="IPR039968">
    <property type="entry name" value="BcerS-like"/>
</dbReference>
<dbReference type="PANTHER" id="PTHR41368">
    <property type="entry name" value="PROTEIN YGHO"/>
    <property type="match status" value="1"/>
</dbReference>
<organism evidence="1 2">
    <name type="scientific">Flexibacter flexilis DSM 6793</name>
    <dbReference type="NCBI Taxonomy" id="927664"/>
    <lineage>
        <taxon>Bacteria</taxon>
        <taxon>Pseudomonadati</taxon>
        <taxon>Bacteroidota</taxon>
        <taxon>Cytophagia</taxon>
        <taxon>Cytophagales</taxon>
        <taxon>Flexibacteraceae</taxon>
        <taxon>Flexibacter</taxon>
    </lineage>
</organism>
<dbReference type="EMBL" id="FOLE01000003">
    <property type="protein sequence ID" value="SFC17468.1"/>
    <property type="molecule type" value="Genomic_DNA"/>
</dbReference>
<dbReference type="RefSeq" id="WP_091510010.1">
    <property type="nucleotide sequence ID" value="NZ_FOLE01000003.1"/>
</dbReference>
<dbReference type="AlphaFoldDB" id="A0A1I1H5Y2"/>
<proteinExistence type="predicted"/>
<reference evidence="1 2" key="1">
    <citation type="submission" date="2016-10" db="EMBL/GenBank/DDBJ databases">
        <authorList>
            <person name="de Groot N.N."/>
        </authorList>
    </citation>
    <scope>NUCLEOTIDE SEQUENCE [LARGE SCALE GENOMIC DNA]</scope>
    <source>
        <strain evidence="1 2">DSM 6793</strain>
    </source>
</reference>
<dbReference type="SUPFAM" id="SSF55729">
    <property type="entry name" value="Acyl-CoA N-acyltransferases (Nat)"/>
    <property type="match status" value="1"/>
</dbReference>
<dbReference type="OrthoDB" id="9806005at2"/>
<dbReference type="PANTHER" id="PTHR41368:SF1">
    <property type="entry name" value="PROTEIN YGHO"/>
    <property type="match status" value="1"/>
</dbReference>
<evidence type="ECO:0000313" key="2">
    <source>
        <dbReference type="Proteomes" id="UP000199514"/>
    </source>
</evidence>
<sequence>MKIQLVTNDNTALVQEFLQLPVRLYKNEPKWIRPLDKDIEAVFNPKTNKYFAHGSCVRWILQDDKGQTIGRVAAFVDKRAANKNNEQPTGGMGFFECINDKAAAYLLFDTCKQWLVEQGMEAMDGPINFGDRDKWWGLLVDGFEEPNYCMPYNHLYYKGLFEAYGFQDYFQQFTFRRVIAEAAPEKMKEKAQRIMDNPDYTFDYLHRNNMEKYAEDFRIIYNKAWAKHAGVREMPKAQAMNIMKQIKPILDEKLILFIYFQGQPVAFFIMLPEMNQVFKHFNGHFNQKNPLHLLKFLWYKRKVDKVFGVAFGVAPEQQGKGVESALMEYYRRFAHVPNYRYKTLEMNWIGDFNPKMVKVVKDIDSHVYKTHITYRKLFDENKPFSRCPAIR</sequence>
<evidence type="ECO:0008006" key="3">
    <source>
        <dbReference type="Google" id="ProtNLM"/>
    </source>
</evidence>
<gene>
    <name evidence="1" type="ORF">SAMN05421780_103162</name>
</gene>
<dbReference type="Proteomes" id="UP000199514">
    <property type="component" value="Unassembled WGS sequence"/>
</dbReference>
<protein>
    <recommendedName>
        <fullName evidence="3">N-acetyltransferase domain-containing protein</fullName>
    </recommendedName>
</protein>
<accession>A0A1I1H5Y2</accession>
<dbReference type="STRING" id="927664.SAMN05421780_103162"/>
<keyword evidence="2" id="KW-1185">Reference proteome</keyword>
<dbReference type="InterPro" id="IPR016181">
    <property type="entry name" value="Acyl_CoA_acyltransferase"/>
</dbReference>